<organism evidence="1 2">
    <name type="scientific">Hoeflea poritis</name>
    <dbReference type="NCBI Taxonomy" id="2993659"/>
    <lineage>
        <taxon>Bacteria</taxon>
        <taxon>Pseudomonadati</taxon>
        <taxon>Pseudomonadota</taxon>
        <taxon>Alphaproteobacteria</taxon>
        <taxon>Hyphomicrobiales</taxon>
        <taxon>Rhizobiaceae</taxon>
        <taxon>Hoeflea</taxon>
    </lineage>
</organism>
<reference evidence="1" key="1">
    <citation type="submission" date="2022-11" db="EMBL/GenBank/DDBJ databases">
        <title>Hoeflea poritis sp. nov., isolated from scleractinian coral Porites lutea.</title>
        <authorList>
            <person name="Zhang G."/>
            <person name="Wei Q."/>
            <person name="Cai L."/>
        </authorList>
    </citation>
    <scope>NUCLEOTIDE SEQUENCE</scope>
    <source>
        <strain evidence="1">E7-10</strain>
    </source>
</reference>
<dbReference type="RefSeq" id="WP_271089697.1">
    <property type="nucleotide sequence ID" value="NZ_JAPJZH010000006.1"/>
</dbReference>
<sequence>MTAMTGHQSSRPRTENWLTPPYVLEAVGGPGSFDLDPCSPVDRPWPTARQHYTIVDNGLHKPWHGRVWLNPPYRRDKIGAWLARMTGHGVGLALIFARTETEAFQRYVWDQCDALFFLEGRLTFHLGDGRLSQKNAGAPSVLCAYGTDDADVLAHIPLEGRFVPLTARIFMIALPDPGTWAEEVTAALDRLGRTATLDALYRELAASPKSARNRNYKAKIRQVLQRGLFERVDRGIWRLL</sequence>
<accession>A0ABT4VPB4</accession>
<proteinExistence type="predicted"/>
<evidence type="ECO:0000313" key="1">
    <source>
        <dbReference type="EMBL" id="MDA4845985.1"/>
    </source>
</evidence>
<dbReference type="Pfam" id="PF05869">
    <property type="entry name" value="Dam"/>
    <property type="match status" value="1"/>
</dbReference>
<comment type="caution">
    <text evidence="1">The sequence shown here is derived from an EMBL/GenBank/DDBJ whole genome shotgun (WGS) entry which is preliminary data.</text>
</comment>
<dbReference type="EMBL" id="JAPJZH010000006">
    <property type="protein sequence ID" value="MDA4845985.1"/>
    <property type="molecule type" value="Genomic_DNA"/>
</dbReference>
<gene>
    <name evidence="1" type="ORF">OOZ53_11540</name>
</gene>
<keyword evidence="2" id="KW-1185">Reference proteome</keyword>
<name>A0ABT4VPB4_9HYPH</name>
<dbReference type="InterPro" id="IPR008593">
    <property type="entry name" value="Dam_MeTrfase"/>
</dbReference>
<evidence type="ECO:0000313" key="2">
    <source>
        <dbReference type="Proteomes" id="UP001148313"/>
    </source>
</evidence>
<protein>
    <submittedName>
        <fullName evidence="1">DNA N-6-adenine-methyltransferase</fullName>
    </submittedName>
</protein>
<dbReference type="Proteomes" id="UP001148313">
    <property type="component" value="Unassembled WGS sequence"/>
</dbReference>